<dbReference type="InterPro" id="IPR003714">
    <property type="entry name" value="PhoH"/>
</dbReference>
<dbReference type="GO" id="GO:0005829">
    <property type="term" value="C:cytosol"/>
    <property type="evidence" value="ECO:0007669"/>
    <property type="project" value="TreeGrafter"/>
</dbReference>
<evidence type="ECO:0000259" key="3">
    <source>
        <dbReference type="Pfam" id="PF02562"/>
    </source>
</evidence>
<dbReference type="EMBL" id="LCIN01000005">
    <property type="protein sequence ID" value="KKT57320.1"/>
    <property type="molecule type" value="Genomic_DNA"/>
</dbReference>
<dbReference type="Pfam" id="PF13638">
    <property type="entry name" value="PIN_4"/>
    <property type="match status" value="1"/>
</dbReference>
<keyword evidence="2" id="KW-0067">ATP-binding</keyword>
<evidence type="ECO:0000313" key="5">
    <source>
        <dbReference type="EMBL" id="KKT57320.1"/>
    </source>
</evidence>
<dbReference type="AlphaFoldDB" id="A0A0G1IDM5"/>
<organism evidence="5 6">
    <name type="scientific">Candidatus Giovannonibacteria bacterium GW2011_GWB1_44_23</name>
    <dbReference type="NCBI Taxonomy" id="1618652"/>
    <lineage>
        <taxon>Bacteria</taxon>
        <taxon>Candidatus Giovannoniibacteriota</taxon>
    </lineage>
</organism>
<evidence type="ECO:0000256" key="1">
    <source>
        <dbReference type="ARBA" id="ARBA00022741"/>
    </source>
</evidence>
<dbReference type="CDD" id="cd09883">
    <property type="entry name" value="PIN_VapC_PhoHL-ATPase"/>
    <property type="match status" value="1"/>
</dbReference>
<evidence type="ECO:0000256" key="2">
    <source>
        <dbReference type="ARBA" id="ARBA00022840"/>
    </source>
</evidence>
<gene>
    <name evidence="5" type="ORF">UW49_C0005G0008</name>
</gene>
<dbReference type="InterPro" id="IPR051451">
    <property type="entry name" value="PhoH2-like"/>
</dbReference>
<dbReference type="PANTHER" id="PTHR30473">
    <property type="entry name" value="PROTEIN PHOH"/>
    <property type="match status" value="1"/>
</dbReference>
<dbReference type="PANTHER" id="PTHR30473:SF2">
    <property type="entry name" value="PIN DOMAIN-CONTAINING PROTEIN"/>
    <property type="match status" value="1"/>
</dbReference>
<comment type="caution">
    <text evidence="5">The sequence shown here is derived from an EMBL/GenBank/DDBJ whole genome shotgun (WGS) entry which is preliminary data.</text>
</comment>
<proteinExistence type="predicted"/>
<evidence type="ECO:0000313" key="6">
    <source>
        <dbReference type="Proteomes" id="UP000033977"/>
    </source>
</evidence>
<feature type="domain" description="PIN" evidence="4">
    <location>
        <begin position="11"/>
        <end position="150"/>
    </location>
</feature>
<dbReference type="SUPFAM" id="SSF52540">
    <property type="entry name" value="P-loop containing nucleoside triphosphate hydrolases"/>
    <property type="match status" value="1"/>
</dbReference>
<accession>A0A0G1IDM5</accession>
<reference evidence="5 6" key="1">
    <citation type="journal article" date="2015" name="Nature">
        <title>rRNA introns, odd ribosomes, and small enigmatic genomes across a large radiation of phyla.</title>
        <authorList>
            <person name="Brown C.T."/>
            <person name="Hug L.A."/>
            <person name="Thomas B.C."/>
            <person name="Sharon I."/>
            <person name="Castelle C.J."/>
            <person name="Singh A."/>
            <person name="Wilkins M.J."/>
            <person name="Williams K.H."/>
            <person name="Banfield J.F."/>
        </authorList>
    </citation>
    <scope>NUCLEOTIDE SEQUENCE [LARGE SCALE GENOMIC DNA]</scope>
</reference>
<keyword evidence="1" id="KW-0547">Nucleotide-binding</keyword>
<dbReference type="InterPro" id="IPR002716">
    <property type="entry name" value="PIN_dom"/>
</dbReference>
<dbReference type="InterPro" id="IPR027417">
    <property type="entry name" value="P-loop_NTPase"/>
</dbReference>
<sequence length="469" mass="51657">MSDTPETPKIYVVDTSVPMHEDEALENFGDNCVFLHIAVVEELEGLKKADGEKGASARAALRKIVAFSDQGSLTNGVPTRGGGRIFISYTSDEDFQLLPVGLEKTNDNRMILLAKKLQNANPCRQVIVVSKENSMRIKANACGLLAQDYKHDKLVSSLNELYSGFSTIVLEKDELGAVAELLKVGSLDESFIKDALASDLNLHPNQCCLIRNSDGQEAMAIYKKQAHTFVLVKPRSKKTADELIPRNMYQWFAYALLTDPSVRVLTLCGVAGAGKTLMSLCAGIEQLGGLYNQLTVFRTPAGVGLELGFMPGDLHEKFKDWKKPILKLFNRMLGHPAKDDKKKSSKKSRSSDLEITEASLGDSLEIGPIMYLQGDTFFNQFVIADETQNITPKEAEIVRTRLGEGSKIVFTGDPTQIVRPHLDSISNGLVSTIALLAGAEYYGHLNMPISERDDVVQDMIERAKQRTQT</sequence>
<name>A0A0G1IDM5_9BACT</name>
<protein>
    <submittedName>
        <fullName evidence="5">PhoH-related ATPase</fullName>
    </submittedName>
</protein>
<dbReference type="Proteomes" id="UP000033977">
    <property type="component" value="Unassembled WGS sequence"/>
</dbReference>
<evidence type="ECO:0000259" key="4">
    <source>
        <dbReference type="Pfam" id="PF13638"/>
    </source>
</evidence>
<dbReference type="Pfam" id="PF02562">
    <property type="entry name" value="PhoH"/>
    <property type="match status" value="1"/>
</dbReference>
<dbReference type="GO" id="GO:0005524">
    <property type="term" value="F:ATP binding"/>
    <property type="evidence" value="ECO:0007669"/>
    <property type="project" value="UniProtKB-KW"/>
</dbReference>
<feature type="domain" description="PhoH-like protein" evidence="3">
    <location>
        <begin position="244"/>
        <end position="448"/>
    </location>
</feature>
<dbReference type="Gene3D" id="3.40.50.1010">
    <property type="entry name" value="5'-nuclease"/>
    <property type="match status" value="1"/>
</dbReference>
<dbReference type="Gene3D" id="3.40.50.300">
    <property type="entry name" value="P-loop containing nucleotide triphosphate hydrolases"/>
    <property type="match status" value="1"/>
</dbReference>